<dbReference type="InterPro" id="IPR009057">
    <property type="entry name" value="Homeodomain-like_sf"/>
</dbReference>
<dbReference type="Proteomes" id="UP000215413">
    <property type="component" value="Unassembled WGS sequence"/>
</dbReference>
<organism evidence="5 6">
    <name type="scientific">Finegoldia magna</name>
    <name type="common">Peptostreptococcus magnus</name>
    <dbReference type="NCBI Taxonomy" id="1260"/>
    <lineage>
        <taxon>Bacteria</taxon>
        <taxon>Bacillati</taxon>
        <taxon>Bacillota</taxon>
        <taxon>Tissierellia</taxon>
        <taxon>Tissierellales</taxon>
        <taxon>Peptoniphilaceae</taxon>
        <taxon>Finegoldia</taxon>
    </lineage>
</organism>
<feature type="domain" description="HTH araC/xylS-type" evidence="4">
    <location>
        <begin position="173"/>
        <end position="271"/>
    </location>
</feature>
<dbReference type="PRINTS" id="PR00032">
    <property type="entry name" value="HTHARAC"/>
</dbReference>
<keyword evidence="2" id="KW-0238">DNA-binding</keyword>
<reference evidence="6" key="1">
    <citation type="submission" date="2017-04" db="EMBL/GenBank/DDBJ databases">
        <title>Finegoldia magna isolated from orthopedic joint implant-associated infections.</title>
        <authorList>
            <person name="Bjorklund S."/>
            <person name="Bruggemann H."/>
            <person name="Jensen A."/>
            <person name="Hellmark B."/>
            <person name="Soderquist B."/>
        </authorList>
    </citation>
    <scope>NUCLEOTIDE SEQUENCE [LARGE SCALE GENOMIC DNA]</scope>
    <source>
        <strain evidence="6">CCUG 54800</strain>
    </source>
</reference>
<dbReference type="SMART" id="SM00342">
    <property type="entry name" value="HTH_ARAC"/>
    <property type="match status" value="1"/>
</dbReference>
<keyword evidence="3" id="KW-0804">Transcription</keyword>
<comment type="caution">
    <text evidence="5">The sequence shown here is derived from an EMBL/GenBank/DDBJ whole genome shotgun (WGS) entry which is preliminary data.</text>
</comment>
<dbReference type="AlphaFoldDB" id="A0A233UZ34"/>
<dbReference type="PANTHER" id="PTHR43280:SF2">
    <property type="entry name" value="HTH-TYPE TRANSCRIPTIONAL REGULATOR EXSA"/>
    <property type="match status" value="1"/>
</dbReference>
<dbReference type="EMBL" id="NDYC01000026">
    <property type="protein sequence ID" value="OXZ27128.1"/>
    <property type="molecule type" value="Genomic_DNA"/>
</dbReference>
<dbReference type="PROSITE" id="PS01124">
    <property type="entry name" value="HTH_ARAC_FAMILY_2"/>
    <property type="match status" value="1"/>
</dbReference>
<accession>A0A233UZ34</accession>
<dbReference type="InterPro" id="IPR014710">
    <property type="entry name" value="RmlC-like_jellyroll"/>
</dbReference>
<dbReference type="InterPro" id="IPR020449">
    <property type="entry name" value="Tscrpt_reg_AraC-type_HTH"/>
</dbReference>
<dbReference type="GO" id="GO:0003700">
    <property type="term" value="F:DNA-binding transcription factor activity"/>
    <property type="evidence" value="ECO:0007669"/>
    <property type="project" value="InterPro"/>
</dbReference>
<dbReference type="RefSeq" id="WP_094205947.1">
    <property type="nucleotide sequence ID" value="NZ_JAWEDN010000002.1"/>
</dbReference>
<protein>
    <submittedName>
        <fullName evidence="5">AraC family transcriptional regulator</fullName>
    </submittedName>
</protein>
<gene>
    <name evidence="5" type="ORF">B9N49_06000</name>
</gene>
<dbReference type="PANTHER" id="PTHR43280">
    <property type="entry name" value="ARAC-FAMILY TRANSCRIPTIONAL REGULATOR"/>
    <property type="match status" value="1"/>
</dbReference>
<evidence type="ECO:0000256" key="2">
    <source>
        <dbReference type="ARBA" id="ARBA00023125"/>
    </source>
</evidence>
<name>A0A233UZ34_FINMA</name>
<evidence type="ECO:0000256" key="1">
    <source>
        <dbReference type="ARBA" id="ARBA00023015"/>
    </source>
</evidence>
<proteinExistence type="predicted"/>
<evidence type="ECO:0000313" key="6">
    <source>
        <dbReference type="Proteomes" id="UP000215413"/>
    </source>
</evidence>
<evidence type="ECO:0000259" key="4">
    <source>
        <dbReference type="PROSITE" id="PS01124"/>
    </source>
</evidence>
<dbReference type="Gene3D" id="2.60.120.10">
    <property type="entry name" value="Jelly Rolls"/>
    <property type="match status" value="1"/>
</dbReference>
<evidence type="ECO:0000256" key="3">
    <source>
        <dbReference type="ARBA" id="ARBA00023163"/>
    </source>
</evidence>
<dbReference type="GO" id="GO:0043565">
    <property type="term" value="F:sequence-specific DNA binding"/>
    <property type="evidence" value="ECO:0007669"/>
    <property type="project" value="InterPro"/>
</dbReference>
<dbReference type="Pfam" id="PF12833">
    <property type="entry name" value="HTH_18"/>
    <property type="match status" value="1"/>
</dbReference>
<keyword evidence="1" id="KW-0805">Transcription regulation</keyword>
<sequence>MNSEFYKIEPRDDLYIKLLFISKTELKMNEEIKRGILPFYQMYYCLRGNGTFIVNDKKIEILPFDVLIVNQGSRITEISKSESFEFYTLAISEVSFDTEQKDKAVLSIKHNHINDRDMVILYYINKILEEAKYKRFRYQRVCSCLISILITEIQRRGDLKFTMDDPAQDSFTKHVEDYIYENFNQEITLDSISEKFMVSKSHLIHEFKNHYGKTPMQFLLNRRMESAMLLLKTSNKPINDIAKLCGFNSQSYFDQAFRRVVKVTPNDYRNKYKTKIKKIKK</sequence>
<dbReference type="InterPro" id="IPR037923">
    <property type="entry name" value="HTH-like"/>
</dbReference>
<dbReference type="InterPro" id="IPR018060">
    <property type="entry name" value="HTH_AraC"/>
</dbReference>
<dbReference type="SUPFAM" id="SSF51215">
    <property type="entry name" value="Regulatory protein AraC"/>
    <property type="match status" value="1"/>
</dbReference>
<dbReference type="Gene3D" id="1.10.10.60">
    <property type="entry name" value="Homeodomain-like"/>
    <property type="match status" value="2"/>
</dbReference>
<dbReference type="SUPFAM" id="SSF46689">
    <property type="entry name" value="Homeodomain-like"/>
    <property type="match status" value="2"/>
</dbReference>
<evidence type="ECO:0000313" key="5">
    <source>
        <dbReference type="EMBL" id="OXZ27128.1"/>
    </source>
</evidence>